<protein>
    <recommendedName>
        <fullName evidence="9">GDNF/GAS1 domain-containing protein</fullName>
    </recommendedName>
</protein>
<dbReference type="GO" id="GO:0038023">
    <property type="term" value="F:signaling receptor activity"/>
    <property type="evidence" value="ECO:0007669"/>
    <property type="project" value="InterPro"/>
</dbReference>
<reference evidence="10" key="1">
    <citation type="submission" date="2019-03" db="EMBL/GenBank/DDBJ databases">
        <title>Genome sequencing and reference-guided assembly of Black Bengal Goat (Capra hircus).</title>
        <authorList>
            <person name="Siddiki A.Z."/>
            <person name="Baten A."/>
            <person name="Billah M."/>
            <person name="Alam M.A.U."/>
            <person name="Shawrob K.S.M."/>
            <person name="Saha S."/>
            <person name="Chowdhury M."/>
            <person name="Rahman A.H."/>
            <person name="Stear M."/>
            <person name="Miah G."/>
            <person name="Das G.B."/>
            <person name="Hossain M.M."/>
            <person name="Kumkum M."/>
            <person name="Islam M.S."/>
            <person name="Mollah A.M."/>
            <person name="Ahsan A."/>
            <person name="Tusar F."/>
            <person name="Khan M.K.I."/>
        </authorList>
    </citation>
    <scope>NUCLEOTIDE SEQUENCE [LARGE SCALE GENOMIC DNA]</scope>
</reference>
<evidence type="ECO:0000256" key="6">
    <source>
        <dbReference type="ARBA" id="ARBA00023170"/>
    </source>
</evidence>
<dbReference type="Ensembl" id="ENSCHIT00010022411.1">
    <property type="protein sequence ID" value="ENSCHIP00010015972.1"/>
    <property type="gene ID" value="ENSCHIG00010011659.1"/>
</dbReference>
<keyword evidence="4" id="KW-0732">Signal</keyword>
<keyword evidence="8" id="KW-0812">Transmembrane</keyword>
<comment type="similarity">
    <text evidence="2">Belongs to the GDNFR family.</text>
</comment>
<feature type="domain" description="GDNF/GAS1" evidence="9">
    <location>
        <begin position="295"/>
        <end position="391"/>
    </location>
</feature>
<evidence type="ECO:0000256" key="8">
    <source>
        <dbReference type="SAM" id="Phobius"/>
    </source>
</evidence>
<dbReference type="GO" id="GO:0009897">
    <property type="term" value="C:external side of plasma membrane"/>
    <property type="evidence" value="ECO:0007669"/>
    <property type="project" value="TreeGrafter"/>
</dbReference>
<dbReference type="InterPro" id="IPR037193">
    <property type="entry name" value="GDNF_alpha"/>
</dbReference>
<dbReference type="InterPro" id="IPR016017">
    <property type="entry name" value="GDNF/GAS1"/>
</dbReference>
<feature type="domain" description="GDNF/GAS1" evidence="9">
    <location>
        <begin position="100"/>
        <end position="175"/>
    </location>
</feature>
<evidence type="ECO:0000256" key="5">
    <source>
        <dbReference type="ARBA" id="ARBA00023136"/>
    </source>
</evidence>
<evidence type="ECO:0000256" key="1">
    <source>
        <dbReference type="ARBA" id="ARBA00004236"/>
    </source>
</evidence>
<keyword evidence="3" id="KW-1003">Cell membrane</keyword>
<keyword evidence="7" id="KW-0325">Glycoprotein</keyword>
<dbReference type="GO" id="GO:0043235">
    <property type="term" value="C:receptor complex"/>
    <property type="evidence" value="ECO:0007669"/>
    <property type="project" value="TreeGrafter"/>
</dbReference>
<name>A0A8C2P7M7_CAPHI</name>
<keyword evidence="5 8" id="KW-0472">Membrane</keyword>
<evidence type="ECO:0000313" key="10">
    <source>
        <dbReference type="Ensembl" id="ENSCHIP00010015972.1"/>
    </source>
</evidence>
<evidence type="ECO:0000256" key="3">
    <source>
        <dbReference type="ARBA" id="ARBA00022475"/>
    </source>
</evidence>
<feature type="domain" description="GDNF/GAS1" evidence="9">
    <location>
        <begin position="206"/>
        <end position="285"/>
    </location>
</feature>
<keyword evidence="6" id="KW-0675">Receptor</keyword>
<comment type="subcellular location">
    <subcellularLocation>
        <location evidence="1">Cell membrane</location>
    </subcellularLocation>
</comment>
<dbReference type="SUPFAM" id="SSF110035">
    <property type="entry name" value="GDNF receptor-like"/>
    <property type="match status" value="2"/>
</dbReference>
<evidence type="ECO:0000259" key="9">
    <source>
        <dbReference type="SMART" id="SM00907"/>
    </source>
</evidence>
<dbReference type="GO" id="GO:0007169">
    <property type="term" value="P:cell surface receptor protein tyrosine kinase signaling pathway"/>
    <property type="evidence" value="ECO:0007669"/>
    <property type="project" value="UniProtKB-ARBA"/>
</dbReference>
<organism evidence="10">
    <name type="scientific">Capra hircus</name>
    <name type="common">Goat</name>
    <dbReference type="NCBI Taxonomy" id="9925"/>
    <lineage>
        <taxon>Eukaryota</taxon>
        <taxon>Metazoa</taxon>
        <taxon>Chordata</taxon>
        <taxon>Craniata</taxon>
        <taxon>Vertebrata</taxon>
        <taxon>Euteleostomi</taxon>
        <taxon>Mammalia</taxon>
        <taxon>Eutheria</taxon>
        <taxon>Laurasiatheria</taxon>
        <taxon>Artiodactyla</taxon>
        <taxon>Ruminantia</taxon>
        <taxon>Pecora</taxon>
        <taxon>Bovidae</taxon>
        <taxon>Caprinae</taxon>
        <taxon>Capra</taxon>
    </lineage>
</organism>
<dbReference type="SMART" id="SM00907">
    <property type="entry name" value="GDNF"/>
    <property type="match status" value="3"/>
</dbReference>
<evidence type="ECO:0000256" key="2">
    <source>
        <dbReference type="ARBA" id="ARBA00005961"/>
    </source>
</evidence>
<keyword evidence="8" id="KW-1133">Transmembrane helix</keyword>
<reference evidence="10" key="2">
    <citation type="submission" date="2025-08" db="UniProtKB">
        <authorList>
            <consortium name="Ensembl"/>
        </authorList>
    </citation>
    <scope>IDENTIFICATION</scope>
</reference>
<evidence type="ECO:0000256" key="7">
    <source>
        <dbReference type="ARBA" id="ARBA00023180"/>
    </source>
</evidence>
<dbReference type="PANTHER" id="PTHR10269:SF1">
    <property type="entry name" value="GDNF FAMILY RECEPTOR ALPHA-LIKE"/>
    <property type="match status" value="1"/>
</dbReference>
<sequence>MPLIKTQTKTVSSGKHKGMITFPGDEKFLHCGEESFCKHCFSGSVRGTVTEATHVLSTLEFGAPVEKDEVNSPKLTTMIVFIFFAVGLCLNKSTSQTTDCTYLRELCLSDADGCKHAWRIMEDACSVSGNTCQMKNSSSCDLSIQSLVESNLQFKDCLCPDDLYCTFNKLLGNKCINESDNIKEDNKYKWNRTTLSYHGSRGVQSCLEVAEVCVGDALCNAQLALYLKACSADGELCDVKHCQAAIRFFYQNMPFNIAQMLAFCDCAPADEPCQQSREALHSRPCAVNRVPTPTCLDVIHSCQDDELCRRRYRTFQAKCWRHVMRKCHEDETCIGTLSKQDLTCSGSDDCKAAYIGTLGTVLQVQCTCRTITQSEESLCEIFQHMLHRKSCFSKFYIHIYATYGEGNVTYIDFLYTPRSNNLTWKIYSQRQCYVCYSVFKCFLIMLCAYAVLTHLSASDARF</sequence>
<feature type="transmembrane region" description="Helical" evidence="8">
    <location>
        <begin position="433"/>
        <end position="452"/>
    </location>
</feature>
<accession>A0A8C2P7M7</accession>
<dbReference type="Pfam" id="PF02351">
    <property type="entry name" value="GDNF"/>
    <property type="match status" value="2"/>
</dbReference>
<dbReference type="InterPro" id="IPR003438">
    <property type="entry name" value="GDNF_rcpt"/>
</dbReference>
<dbReference type="AlphaFoldDB" id="A0A8C2P7M7"/>
<evidence type="ECO:0000256" key="4">
    <source>
        <dbReference type="ARBA" id="ARBA00022729"/>
    </source>
</evidence>
<dbReference type="GO" id="GO:0007399">
    <property type="term" value="P:nervous system development"/>
    <property type="evidence" value="ECO:0007669"/>
    <property type="project" value="TreeGrafter"/>
</dbReference>
<proteinExistence type="inferred from homology"/>
<dbReference type="PANTHER" id="PTHR10269">
    <property type="entry name" value="GDNF RECEPTOR ALPHA"/>
    <property type="match status" value="1"/>
</dbReference>